<dbReference type="SUPFAM" id="SSF69118">
    <property type="entry name" value="AhpD-like"/>
    <property type="match status" value="1"/>
</dbReference>
<dbReference type="OrthoDB" id="3391501at2"/>
<dbReference type="Gene3D" id="1.20.1290.10">
    <property type="entry name" value="AhpD-like"/>
    <property type="match status" value="1"/>
</dbReference>
<accession>A0A401ZLG6</accession>
<name>A0A401ZLG6_9CHLR</name>
<dbReference type="Proteomes" id="UP000287224">
    <property type="component" value="Unassembled WGS sequence"/>
</dbReference>
<dbReference type="InterPro" id="IPR029032">
    <property type="entry name" value="AhpD-like"/>
</dbReference>
<keyword evidence="2" id="KW-1185">Reference proteome</keyword>
<reference evidence="2" key="1">
    <citation type="submission" date="2018-12" db="EMBL/GenBank/DDBJ databases">
        <title>Tengunoibacter tsumagoiensis gen. nov., sp. nov., Dictyobacter kobayashii sp. nov., D. alpinus sp. nov., and D. joshuensis sp. nov. and description of Dictyobacteraceae fam. nov. within the order Ktedonobacterales isolated from Tengu-no-mugimeshi.</title>
        <authorList>
            <person name="Wang C.M."/>
            <person name="Zheng Y."/>
            <person name="Sakai Y."/>
            <person name="Toyoda A."/>
            <person name="Minakuchi Y."/>
            <person name="Abe K."/>
            <person name="Yokota A."/>
            <person name="Yabe S."/>
        </authorList>
    </citation>
    <scope>NUCLEOTIDE SEQUENCE [LARGE SCALE GENOMIC DNA]</scope>
    <source>
        <strain evidence="2">S-27</strain>
    </source>
</reference>
<proteinExistence type="predicted"/>
<dbReference type="AlphaFoldDB" id="A0A401ZLG6"/>
<dbReference type="RefSeq" id="WP_126599150.1">
    <property type="nucleotide sequence ID" value="NZ_BIFQ01000001.1"/>
</dbReference>
<comment type="caution">
    <text evidence="1">The sequence shown here is derived from an EMBL/GenBank/DDBJ whole genome shotgun (WGS) entry which is preliminary data.</text>
</comment>
<evidence type="ECO:0000313" key="2">
    <source>
        <dbReference type="Proteomes" id="UP000287224"/>
    </source>
</evidence>
<sequence length="118" mass="12874">MADQRVELFEHMMTAILTTSGDTSSSLRTSLARQAARLYNDPTSEDGDLPSELAVLVKKVACHAYRVTDQDVEQVRAHGYSDHAILEITLSVASGVSQSCLTRGLKALEEASNEIRSH</sequence>
<protein>
    <recommendedName>
        <fullName evidence="3">Carboxymuconolactone decarboxylase-like domain-containing protein</fullName>
    </recommendedName>
</protein>
<evidence type="ECO:0008006" key="3">
    <source>
        <dbReference type="Google" id="ProtNLM"/>
    </source>
</evidence>
<evidence type="ECO:0000313" key="1">
    <source>
        <dbReference type="EMBL" id="GCE07686.1"/>
    </source>
</evidence>
<organism evidence="1 2">
    <name type="scientific">Dictyobacter aurantiacus</name>
    <dbReference type="NCBI Taxonomy" id="1936993"/>
    <lineage>
        <taxon>Bacteria</taxon>
        <taxon>Bacillati</taxon>
        <taxon>Chloroflexota</taxon>
        <taxon>Ktedonobacteria</taxon>
        <taxon>Ktedonobacterales</taxon>
        <taxon>Dictyobacteraceae</taxon>
        <taxon>Dictyobacter</taxon>
    </lineage>
</organism>
<dbReference type="EMBL" id="BIFQ01000001">
    <property type="protein sequence ID" value="GCE07686.1"/>
    <property type="molecule type" value="Genomic_DNA"/>
</dbReference>
<gene>
    <name evidence="1" type="ORF">KDAU_50150</name>
</gene>